<reference evidence="1" key="2">
    <citation type="journal article" date="2015" name="Data Brief">
        <title>Shoot transcriptome of the giant reed, Arundo donax.</title>
        <authorList>
            <person name="Barrero R.A."/>
            <person name="Guerrero F.D."/>
            <person name="Moolhuijzen P."/>
            <person name="Goolsby J.A."/>
            <person name="Tidwell J."/>
            <person name="Bellgard S.E."/>
            <person name="Bellgard M.I."/>
        </authorList>
    </citation>
    <scope>NUCLEOTIDE SEQUENCE</scope>
    <source>
        <tissue evidence="1">Shoot tissue taken approximately 20 cm above the soil surface</tissue>
    </source>
</reference>
<reference evidence="1" key="1">
    <citation type="submission" date="2014-09" db="EMBL/GenBank/DDBJ databases">
        <authorList>
            <person name="Magalhaes I.L.F."/>
            <person name="Oliveira U."/>
            <person name="Santos F.R."/>
            <person name="Vidigal T.H.D.A."/>
            <person name="Brescovit A.D."/>
            <person name="Santos A.J."/>
        </authorList>
    </citation>
    <scope>NUCLEOTIDE SEQUENCE</scope>
    <source>
        <tissue evidence="1">Shoot tissue taken approximately 20 cm above the soil surface</tissue>
    </source>
</reference>
<dbReference type="EMBL" id="GBRH01214872">
    <property type="protein sequence ID" value="JAD83023.1"/>
    <property type="molecule type" value="Transcribed_RNA"/>
</dbReference>
<sequence length="68" mass="6708">MRIPITAATPPVSLFESPKLNTTTSSPSLFLAFVSPAPTALLAAAEATATGRTTLLVVPAAAAAGPGM</sequence>
<organism evidence="1">
    <name type="scientific">Arundo donax</name>
    <name type="common">Giant reed</name>
    <name type="synonym">Donax arundinaceus</name>
    <dbReference type="NCBI Taxonomy" id="35708"/>
    <lineage>
        <taxon>Eukaryota</taxon>
        <taxon>Viridiplantae</taxon>
        <taxon>Streptophyta</taxon>
        <taxon>Embryophyta</taxon>
        <taxon>Tracheophyta</taxon>
        <taxon>Spermatophyta</taxon>
        <taxon>Magnoliopsida</taxon>
        <taxon>Liliopsida</taxon>
        <taxon>Poales</taxon>
        <taxon>Poaceae</taxon>
        <taxon>PACMAD clade</taxon>
        <taxon>Arundinoideae</taxon>
        <taxon>Arundineae</taxon>
        <taxon>Arundo</taxon>
    </lineage>
</organism>
<evidence type="ECO:0000313" key="1">
    <source>
        <dbReference type="EMBL" id="JAD83023.1"/>
    </source>
</evidence>
<protein>
    <submittedName>
        <fullName evidence="1">Uncharacterized protein</fullName>
    </submittedName>
</protein>
<accession>A0A0A9D8K4</accession>
<proteinExistence type="predicted"/>
<name>A0A0A9D8K4_ARUDO</name>
<dbReference type="AlphaFoldDB" id="A0A0A9D8K4"/>